<comment type="caution">
    <text evidence="1">The sequence shown here is derived from an EMBL/GenBank/DDBJ whole genome shotgun (WGS) entry which is preliminary data.</text>
</comment>
<proteinExistence type="predicted"/>
<dbReference type="SUPFAM" id="SSF48239">
    <property type="entry name" value="Terpenoid cyclases/Protein prenyltransferases"/>
    <property type="match status" value="1"/>
</dbReference>
<dbReference type="EMBL" id="JAVXUP010000627">
    <property type="protein sequence ID" value="KAK3023933.1"/>
    <property type="molecule type" value="Genomic_DNA"/>
</dbReference>
<reference evidence="1" key="1">
    <citation type="submission" date="2022-12" db="EMBL/GenBank/DDBJ databases">
        <title>Draft genome assemblies for two species of Escallonia (Escalloniales).</title>
        <authorList>
            <person name="Chanderbali A."/>
            <person name="Dervinis C."/>
            <person name="Anghel I."/>
            <person name="Soltis D."/>
            <person name="Soltis P."/>
            <person name="Zapata F."/>
        </authorList>
    </citation>
    <scope>NUCLEOTIDE SEQUENCE</scope>
    <source>
        <strain evidence="1">UCBG64.0493</strain>
        <tissue evidence="1">Leaf</tissue>
    </source>
</reference>
<evidence type="ECO:0000313" key="2">
    <source>
        <dbReference type="Proteomes" id="UP001188597"/>
    </source>
</evidence>
<dbReference type="AlphaFoldDB" id="A0AA88WDX8"/>
<accession>A0AA88WDX8</accession>
<name>A0AA88WDX8_9ASTE</name>
<dbReference type="Proteomes" id="UP001188597">
    <property type="component" value="Unassembled WGS sequence"/>
</dbReference>
<keyword evidence="2" id="KW-1185">Reference proteome</keyword>
<dbReference type="Gene3D" id="1.50.10.20">
    <property type="match status" value="1"/>
</dbReference>
<organism evidence="1 2">
    <name type="scientific">Escallonia herrerae</name>
    <dbReference type="NCBI Taxonomy" id="1293975"/>
    <lineage>
        <taxon>Eukaryota</taxon>
        <taxon>Viridiplantae</taxon>
        <taxon>Streptophyta</taxon>
        <taxon>Embryophyta</taxon>
        <taxon>Tracheophyta</taxon>
        <taxon>Spermatophyta</taxon>
        <taxon>Magnoliopsida</taxon>
        <taxon>eudicotyledons</taxon>
        <taxon>Gunneridae</taxon>
        <taxon>Pentapetalae</taxon>
        <taxon>asterids</taxon>
        <taxon>campanulids</taxon>
        <taxon>Escalloniales</taxon>
        <taxon>Escalloniaceae</taxon>
        <taxon>Escallonia</taxon>
    </lineage>
</organism>
<evidence type="ECO:0000313" key="1">
    <source>
        <dbReference type="EMBL" id="KAK3023933.1"/>
    </source>
</evidence>
<sequence length="181" mass="20538">MGHGHTLRPSNLSGFQVCDQPSQVYRAGNRDVKIKLSLKTNAVQYMVNRGSELHINSARQAKLEITGAYMKNCMLHYAGYRNIFPLWALGEYRISQDGRKENEGKKKYDIDGQELEEDPQKILPQKRVAKQLDLYPSPHKLKTETIPLTEGGASLEAWPFIAGKSKTKEHQARKEARSVET</sequence>
<dbReference type="InterPro" id="IPR008930">
    <property type="entry name" value="Terpenoid_cyclase/PrenylTrfase"/>
</dbReference>
<protein>
    <submittedName>
        <fullName evidence="1">Uncharacterized protein</fullName>
    </submittedName>
</protein>
<gene>
    <name evidence="1" type="ORF">RJ639_043603</name>
</gene>